<evidence type="ECO:0000256" key="4">
    <source>
        <dbReference type="ARBA" id="ARBA00022525"/>
    </source>
</evidence>
<dbReference type="SUPFAM" id="SSF140693">
    <property type="entry name" value="IpaD-like"/>
    <property type="match status" value="1"/>
</dbReference>
<dbReference type="Proteomes" id="UP000295794">
    <property type="component" value="Unassembled WGS sequence"/>
</dbReference>
<dbReference type="AlphaFoldDB" id="A0A377Q5W6"/>
<comment type="subcellular location">
    <subcellularLocation>
        <location evidence="1">Secreted</location>
    </subcellularLocation>
</comment>
<dbReference type="EMBL" id="SMBT01000031">
    <property type="protein sequence ID" value="TCU80256.1"/>
    <property type="molecule type" value="Genomic_DNA"/>
</dbReference>
<dbReference type="Pfam" id="PF06511">
    <property type="entry name" value="T3SS_TC"/>
    <property type="match status" value="2"/>
</dbReference>
<comment type="similarity">
    <text evidence="2">Belongs to the invasin protein D family.</text>
</comment>
<evidence type="ECO:0000256" key="6">
    <source>
        <dbReference type="ARBA" id="ARBA00023054"/>
    </source>
</evidence>
<dbReference type="EMBL" id="UGHR01000001">
    <property type="protein sequence ID" value="STQ90145.1"/>
    <property type="molecule type" value="Genomic_DNA"/>
</dbReference>
<keyword evidence="4" id="KW-0964">Secreted</keyword>
<evidence type="ECO:0000256" key="3">
    <source>
        <dbReference type="ARBA" id="ARBA00018825"/>
    </source>
</evidence>
<keyword evidence="11" id="KW-1185">Reference proteome</keyword>
<reference evidence="8 10" key="1">
    <citation type="submission" date="2018-06" db="EMBL/GenBank/DDBJ databases">
        <authorList>
            <consortium name="Pathogen Informatics"/>
            <person name="Doyle S."/>
        </authorList>
    </citation>
    <scope>NUCLEOTIDE SEQUENCE [LARGE SCALE GENOMIC DNA]</scope>
    <source>
        <strain evidence="8 10">NCTC11159</strain>
    </source>
</reference>
<dbReference type="GO" id="GO:0005576">
    <property type="term" value="C:extracellular region"/>
    <property type="evidence" value="ECO:0007669"/>
    <property type="project" value="UniProtKB-SubCell"/>
</dbReference>
<dbReference type="Gene3D" id="1.20.1710.10">
    <property type="entry name" value="IpaD-like"/>
    <property type="match status" value="1"/>
</dbReference>
<evidence type="ECO:0000256" key="5">
    <source>
        <dbReference type="ARBA" id="ARBA00023026"/>
    </source>
</evidence>
<accession>A0A377Q5W6</accession>
<reference evidence="9 11" key="2">
    <citation type="submission" date="2019-03" db="EMBL/GenBank/DDBJ databases">
        <title>Genomic Encyclopedia of Type Strains, Phase IV (KMG-IV): sequencing the most valuable type-strain genomes for metagenomic binning, comparative biology and taxonomic classification.</title>
        <authorList>
            <person name="Goeker M."/>
        </authorList>
    </citation>
    <scope>NUCLEOTIDE SEQUENCE [LARGE SCALE GENOMIC DNA]</scope>
    <source>
        <strain evidence="9 11">DSM 3764</strain>
    </source>
</reference>
<evidence type="ECO:0000256" key="7">
    <source>
        <dbReference type="ARBA" id="ARBA00025541"/>
    </source>
</evidence>
<dbReference type="InterPro" id="IPR009483">
    <property type="entry name" value="IpaD/BipD/SipD"/>
</dbReference>
<evidence type="ECO:0000256" key="1">
    <source>
        <dbReference type="ARBA" id="ARBA00004613"/>
    </source>
</evidence>
<evidence type="ECO:0000313" key="9">
    <source>
        <dbReference type="EMBL" id="TCU80256.1"/>
    </source>
</evidence>
<evidence type="ECO:0000313" key="11">
    <source>
        <dbReference type="Proteomes" id="UP000295794"/>
    </source>
</evidence>
<keyword evidence="6" id="KW-0175">Coiled coil</keyword>
<comment type="function">
    <text evidence="7">Required for invasion of epithelial cells, as well as for survival within host cells, escape from endocytic vesicles and subsequent actin-tail formation. Probably regulates the secretion of effectors BipB and BipC and their final integration into the target cell membrane.</text>
</comment>
<dbReference type="InterPro" id="IPR036708">
    <property type="entry name" value="BipD-like_sf"/>
</dbReference>
<organism evidence="8 10">
    <name type="scientific">Iodobacter fluviatilis</name>
    <dbReference type="NCBI Taxonomy" id="537"/>
    <lineage>
        <taxon>Bacteria</taxon>
        <taxon>Pseudomonadati</taxon>
        <taxon>Pseudomonadota</taxon>
        <taxon>Betaproteobacteria</taxon>
        <taxon>Neisseriales</taxon>
        <taxon>Chitinibacteraceae</taxon>
        <taxon>Iodobacter</taxon>
    </lineage>
</organism>
<protein>
    <recommendedName>
        <fullName evidence="3">Translocator protein BipD</fullName>
    </recommendedName>
</protein>
<keyword evidence="5" id="KW-0843">Virulence</keyword>
<gene>
    <name evidence="8" type="primary">sipD_1</name>
    <name evidence="9" type="ORF">EV682_13110</name>
    <name evidence="8" type="ORF">NCTC11159_01207</name>
</gene>
<evidence type="ECO:0000313" key="8">
    <source>
        <dbReference type="EMBL" id="STQ90145.1"/>
    </source>
</evidence>
<evidence type="ECO:0000313" key="10">
    <source>
        <dbReference type="Proteomes" id="UP000255108"/>
    </source>
</evidence>
<proteinExistence type="inferred from homology"/>
<evidence type="ECO:0000256" key="2">
    <source>
        <dbReference type="ARBA" id="ARBA00007741"/>
    </source>
</evidence>
<name>A0A377Q5W6_9NEIS</name>
<dbReference type="Proteomes" id="UP000255108">
    <property type="component" value="Unassembled WGS sequence"/>
</dbReference>
<sequence length="362" mass="40360">MSIMSAVELRRNASSLSSQQTHIENPVFDTPLAQLDGVETWGGSVARVEQALHNIAVRPEGLKVALEEQASAEQVLQRNVREVYSQLPAESAYLRDNLPPELRALQHEGGLRSNADSMFKLMSDREILEMISDHMVDIKGNYQKIFANATSKYADFFKDFSTTITKLAGYFSARDTTDMIVNVDSLQNDLLDVMLKHKNEALVSCDTEQEAKYWAKELGLAADADILGSSRPAYVKMKDRKWCVYPNLEPLVQILVASNYNNSGTKVPMSLSPKYGVAGAIRSDAYTMNSGRWADAREAKLNNTIFQSWQTAHSTQKEQIQSTVQVLAEKFGRANSLYDNIVKVLSSMTSSLEEAAKNALRF</sequence>